<dbReference type="GO" id="GO:0015940">
    <property type="term" value="P:pantothenate biosynthetic process"/>
    <property type="evidence" value="ECO:0007669"/>
    <property type="project" value="UniProtKB-UniPathway"/>
</dbReference>
<dbReference type="InterPro" id="IPR003710">
    <property type="entry name" value="ApbA"/>
</dbReference>
<dbReference type="Gene3D" id="1.10.1040.10">
    <property type="entry name" value="N-(1-d-carboxylethyl)-l-norvaline Dehydrogenase, domain 2"/>
    <property type="match status" value="1"/>
</dbReference>
<evidence type="ECO:0000256" key="1">
    <source>
        <dbReference type="ARBA" id="ARBA00007870"/>
    </source>
</evidence>
<dbReference type="NCBIfam" id="TIGR00745">
    <property type="entry name" value="apbA_panE"/>
    <property type="match status" value="1"/>
</dbReference>
<accession>A0A0C2REH1</accession>
<dbReference type="InterPro" id="IPR051402">
    <property type="entry name" value="KPR-Related"/>
</dbReference>
<dbReference type="InterPro" id="IPR013328">
    <property type="entry name" value="6PGD_dom2"/>
</dbReference>
<keyword evidence="2 4" id="KW-0521">NADP</keyword>
<dbReference type="Pfam" id="PF02558">
    <property type="entry name" value="ApbA"/>
    <property type="match status" value="1"/>
</dbReference>
<evidence type="ECO:0000259" key="5">
    <source>
        <dbReference type="Pfam" id="PF02558"/>
    </source>
</evidence>
<evidence type="ECO:0000256" key="3">
    <source>
        <dbReference type="ARBA" id="ARBA00023002"/>
    </source>
</evidence>
<evidence type="ECO:0000256" key="4">
    <source>
        <dbReference type="RuleBase" id="RU362068"/>
    </source>
</evidence>
<proteinExistence type="inferred from homology"/>
<name>A0A0C2REH1_9BACL</name>
<keyword evidence="8" id="KW-1185">Reference proteome</keyword>
<dbReference type="InterPro" id="IPR036291">
    <property type="entry name" value="NAD(P)-bd_dom_sf"/>
</dbReference>
<feature type="domain" description="Ketopantoate reductase N-terminal" evidence="5">
    <location>
        <begin position="2"/>
        <end position="147"/>
    </location>
</feature>
<dbReference type="GO" id="GO:0008677">
    <property type="term" value="F:2-dehydropantoate 2-reductase activity"/>
    <property type="evidence" value="ECO:0007669"/>
    <property type="project" value="UniProtKB-EC"/>
</dbReference>
<dbReference type="SUPFAM" id="SSF48179">
    <property type="entry name" value="6-phosphogluconate dehydrogenase C-terminal domain-like"/>
    <property type="match status" value="1"/>
</dbReference>
<gene>
    <name evidence="7" type="ORF">KR50_12300</name>
</gene>
<reference evidence="7 8" key="1">
    <citation type="submission" date="2015-01" db="EMBL/GenBank/DDBJ databases">
        <title>Jeotgalibacillus campisalis genome sequencing.</title>
        <authorList>
            <person name="Goh K.M."/>
            <person name="Chan K.-G."/>
            <person name="Yaakop A.S."/>
            <person name="Ee R."/>
            <person name="Gan H.M."/>
            <person name="Chan C.S."/>
        </authorList>
    </citation>
    <scope>NUCLEOTIDE SEQUENCE [LARGE SCALE GENOMIC DNA]</scope>
    <source>
        <strain evidence="7 8">SF-57</strain>
    </source>
</reference>
<dbReference type="PATRIC" id="fig|220754.4.peg.1253"/>
<organism evidence="7 8">
    <name type="scientific">Jeotgalibacillus campisalis</name>
    <dbReference type="NCBI Taxonomy" id="220754"/>
    <lineage>
        <taxon>Bacteria</taxon>
        <taxon>Bacillati</taxon>
        <taxon>Bacillota</taxon>
        <taxon>Bacilli</taxon>
        <taxon>Bacillales</taxon>
        <taxon>Caryophanaceae</taxon>
        <taxon>Jeotgalibacillus</taxon>
    </lineage>
</organism>
<dbReference type="InterPro" id="IPR008927">
    <property type="entry name" value="6-PGluconate_DH-like_C_sf"/>
</dbReference>
<dbReference type="PANTHER" id="PTHR21708:SF26">
    <property type="entry name" value="2-DEHYDROPANTOATE 2-REDUCTASE"/>
    <property type="match status" value="1"/>
</dbReference>
<comment type="similarity">
    <text evidence="1 4">Belongs to the ketopantoate reductase family.</text>
</comment>
<dbReference type="Gene3D" id="3.40.50.720">
    <property type="entry name" value="NAD(P)-binding Rossmann-like Domain"/>
    <property type="match status" value="1"/>
</dbReference>
<dbReference type="Pfam" id="PF08546">
    <property type="entry name" value="ApbA_C"/>
    <property type="match status" value="1"/>
</dbReference>
<dbReference type="EC" id="1.1.1.169" evidence="4"/>
<keyword evidence="4" id="KW-0566">Pantothenate biosynthesis</keyword>
<comment type="pathway">
    <text evidence="4">Cofactor biosynthesis; (R)-pantothenate biosynthesis; (R)-pantoate from 3-methyl-2-oxobutanoate: step 2/2.</text>
</comment>
<dbReference type="AlphaFoldDB" id="A0A0C2REH1"/>
<dbReference type="FunFam" id="3.40.50.720:FF:000307">
    <property type="entry name" value="2-dehydropantoate 2-reductase"/>
    <property type="match status" value="1"/>
</dbReference>
<evidence type="ECO:0000259" key="6">
    <source>
        <dbReference type="Pfam" id="PF08546"/>
    </source>
</evidence>
<dbReference type="UniPathway" id="UPA00028">
    <property type="reaction ID" value="UER00004"/>
</dbReference>
<dbReference type="InterPro" id="IPR013332">
    <property type="entry name" value="KPR_N"/>
</dbReference>
<sequence>MAGAGAIGGYFGARLAEKGEDITFLVRSKRKEQLMRTGLNVQSVHGDVSITPKLLTAGEESDPFDVIIISTKSYQLEDVMEDIKPYAAKGTVILPLLNGIEHITKLTHVFGDDAVIGGLCFIETTLNSDGTIVQTSPIHELKFGERNGAQTERINRLEKVLGGTKANITMSSKIIQDMWHKYSFITAMSGVTTLMRSAIGPIREQESGCRTIQMILEEIYAVMLRLDAPVIEGLPSVQFKKMLEMDYGMKSSMQRDMEKSSLTETDHLQGYLLQKAQQYELNVPLLNAVYTNVKLYEAKR</sequence>
<comment type="catalytic activity">
    <reaction evidence="4">
        <text>(R)-pantoate + NADP(+) = 2-dehydropantoate + NADPH + H(+)</text>
        <dbReference type="Rhea" id="RHEA:16233"/>
        <dbReference type="ChEBI" id="CHEBI:11561"/>
        <dbReference type="ChEBI" id="CHEBI:15378"/>
        <dbReference type="ChEBI" id="CHEBI:15980"/>
        <dbReference type="ChEBI" id="CHEBI:57783"/>
        <dbReference type="ChEBI" id="CHEBI:58349"/>
        <dbReference type="EC" id="1.1.1.169"/>
    </reaction>
</comment>
<keyword evidence="3 4" id="KW-0560">Oxidoreductase</keyword>
<dbReference type="Proteomes" id="UP000031972">
    <property type="component" value="Unassembled WGS sequence"/>
</dbReference>
<comment type="function">
    <text evidence="4">Catalyzes the NADPH-dependent reduction of ketopantoate into pantoic acid.</text>
</comment>
<dbReference type="EMBL" id="JXRR01000011">
    <property type="protein sequence ID" value="KIL48645.1"/>
    <property type="molecule type" value="Genomic_DNA"/>
</dbReference>
<dbReference type="PANTHER" id="PTHR21708">
    <property type="entry name" value="PROBABLE 2-DEHYDROPANTOATE 2-REDUCTASE"/>
    <property type="match status" value="1"/>
</dbReference>
<dbReference type="InterPro" id="IPR013752">
    <property type="entry name" value="KPA_reductase"/>
</dbReference>
<evidence type="ECO:0000256" key="2">
    <source>
        <dbReference type="ARBA" id="ARBA00022857"/>
    </source>
</evidence>
<comment type="caution">
    <text evidence="7">The sequence shown here is derived from an EMBL/GenBank/DDBJ whole genome shotgun (WGS) entry which is preliminary data.</text>
</comment>
<evidence type="ECO:0000313" key="8">
    <source>
        <dbReference type="Proteomes" id="UP000031972"/>
    </source>
</evidence>
<feature type="domain" description="Ketopantoate reductase C-terminal" evidence="6">
    <location>
        <begin position="174"/>
        <end position="297"/>
    </location>
</feature>
<dbReference type="GO" id="GO:0005737">
    <property type="term" value="C:cytoplasm"/>
    <property type="evidence" value="ECO:0007669"/>
    <property type="project" value="TreeGrafter"/>
</dbReference>
<protein>
    <recommendedName>
        <fullName evidence="4">2-dehydropantoate 2-reductase</fullName>
        <ecNumber evidence="4">1.1.1.169</ecNumber>
    </recommendedName>
    <alternativeName>
        <fullName evidence="4">Ketopantoate reductase</fullName>
    </alternativeName>
</protein>
<evidence type="ECO:0000313" key="7">
    <source>
        <dbReference type="EMBL" id="KIL48645.1"/>
    </source>
</evidence>
<dbReference type="FunFam" id="1.10.1040.10:FF:000017">
    <property type="entry name" value="2-dehydropantoate 2-reductase"/>
    <property type="match status" value="1"/>
</dbReference>
<dbReference type="SUPFAM" id="SSF51735">
    <property type="entry name" value="NAD(P)-binding Rossmann-fold domains"/>
    <property type="match status" value="1"/>
</dbReference>